<proteinExistence type="predicted"/>
<evidence type="ECO:0000313" key="3">
    <source>
        <dbReference type="Proteomes" id="UP001150830"/>
    </source>
</evidence>
<comment type="caution">
    <text evidence="2">The sequence shown here is derived from an EMBL/GenBank/DDBJ whole genome shotgun (WGS) entry which is preliminary data.</text>
</comment>
<dbReference type="InterPro" id="IPR025402">
    <property type="entry name" value="DMP19_C"/>
</dbReference>
<evidence type="ECO:0000313" key="2">
    <source>
        <dbReference type="EMBL" id="MCY0966755.1"/>
    </source>
</evidence>
<dbReference type="EMBL" id="JAPNOA010000056">
    <property type="protein sequence ID" value="MCY0966755.1"/>
    <property type="molecule type" value="Genomic_DNA"/>
</dbReference>
<organism evidence="2 3">
    <name type="scientific">Parathalassolituus penaei</name>
    <dbReference type="NCBI Taxonomy" id="2997323"/>
    <lineage>
        <taxon>Bacteria</taxon>
        <taxon>Pseudomonadati</taxon>
        <taxon>Pseudomonadota</taxon>
        <taxon>Gammaproteobacteria</taxon>
        <taxon>Oceanospirillales</taxon>
        <taxon>Oceanospirillaceae</taxon>
        <taxon>Parathalassolituus</taxon>
    </lineage>
</organism>
<keyword evidence="3" id="KW-1185">Reference proteome</keyword>
<sequence length="154" mass="17783">MNMEIQAALDVADETDSFLQITDVIYDKEAELGYDALTDAEKTVFCVDGLLREMENGGFVQFFHHEVGAHAEDTLEALERIKAKETHTLLDRLVAFFDDRHVPQDEDERIARFDQIESEYADDIAEIDDRFYDCSENLVGLTLKFVSRNLRDFH</sequence>
<protein>
    <submittedName>
        <fullName evidence="2">DMP19 family protein</fullName>
    </submittedName>
</protein>
<dbReference type="Proteomes" id="UP001150830">
    <property type="component" value="Unassembled WGS sequence"/>
</dbReference>
<feature type="domain" description="DNA mimic protein DMP19 C-terminal" evidence="1">
    <location>
        <begin position="35"/>
        <end position="148"/>
    </location>
</feature>
<gene>
    <name evidence="2" type="ORF">OUO13_16350</name>
</gene>
<dbReference type="Gene3D" id="1.20.1420.60">
    <property type="match status" value="1"/>
</dbReference>
<reference evidence="2" key="1">
    <citation type="submission" date="2022-11" db="EMBL/GenBank/DDBJ databases">
        <title>Parathalassolutuus dongxingensis gen. nov., sp. nov., a novel member of family Oceanospirillaceae isolated from a coastal shrimp pond in Guangxi, China.</title>
        <authorList>
            <person name="Chen H."/>
        </authorList>
    </citation>
    <scope>NUCLEOTIDE SEQUENCE</scope>
    <source>
        <strain evidence="2">G-43</strain>
    </source>
</reference>
<dbReference type="Pfam" id="PF14300">
    <property type="entry name" value="DMP19"/>
    <property type="match status" value="1"/>
</dbReference>
<dbReference type="AlphaFoldDB" id="A0A9X3ITW9"/>
<dbReference type="RefSeq" id="WP_283174953.1">
    <property type="nucleotide sequence ID" value="NZ_JAPNOA010000056.1"/>
</dbReference>
<name>A0A9X3ITW9_9GAMM</name>
<evidence type="ECO:0000259" key="1">
    <source>
        <dbReference type="Pfam" id="PF14300"/>
    </source>
</evidence>
<accession>A0A9X3ITW9</accession>